<feature type="chain" id="PRO_5046672354" evidence="1">
    <location>
        <begin position="26"/>
        <end position="1331"/>
    </location>
</feature>
<evidence type="ECO:0000256" key="1">
    <source>
        <dbReference type="SAM" id="SignalP"/>
    </source>
</evidence>
<accession>A0ABV5B8W6</accession>
<dbReference type="Proteomes" id="UP001580407">
    <property type="component" value="Unassembled WGS sequence"/>
</dbReference>
<name>A0ABV5B8W6_9BACL</name>
<evidence type="ECO:0000313" key="3">
    <source>
        <dbReference type="EMBL" id="MFB5682146.1"/>
    </source>
</evidence>
<evidence type="ECO:0000259" key="2">
    <source>
        <dbReference type="PROSITE" id="PS51272"/>
    </source>
</evidence>
<feature type="domain" description="SLH" evidence="2">
    <location>
        <begin position="1192"/>
        <end position="1255"/>
    </location>
</feature>
<feature type="domain" description="SLH" evidence="2">
    <location>
        <begin position="1261"/>
        <end position="1331"/>
    </location>
</feature>
<reference evidence="3 4" key="1">
    <citation type="submission" date="2024-09" db="EMBL/GenBank/DDBJ databases">
        <authorList>
            <person name="Ruan L."/>
        </authorList>
    </citation>
    <scope>NUCLEOTIDE SEQUENCE [LARGE SCALE GENOMIC DNA]</scope>
    <source>
        <strain evidence="3 4">D33</strain>
    </source>
</reference>
<comment type="caution">
    <text evidence="3">The sequence shown here is derived from an EMBL/GenBank/DDBJ whole genome shotgun (WGS) entry which is preliminary data.</text>
</comment>
<evidence type="ECO:0000313" key="4">
    <source>
        <dbReference type="Proteomes" id="UP001580407"/>
    </source>
</evidence>
<protein>
    <submittedName>
        <fullName evidence="3">S-layer homology domain-containing protein</fullName>
    </submittedName>
</protein>
<dbReference type="InterPro" id="IPR001119">
    <property type="entry name" value="SLH_dom"/>
</dbReference>
<keyword evidence="4" id="KW-1185">Reference proteome</keyword>
<dbReference type="PROSITE" id="PS51272">
    <property type="entry name" value="SLH"/>
    <property type="match status" value="3"/>
</dbReference>
<organism evidence="3 4">
    <name type="scientific">Paenibacillus terreus</name>
    <dbReference type="NCBI Taxonomy" id="1387834"/>
    <lineage>
        <taxon>Bacteria</taxon>
        <taxon>Bacillati</taxon>
        <taxon>Bacillota</taxon>
        <taxon>Bacilli</taxon>
        <taxon>Bacillales</taxon>
        <taxon>Paenibacillaceae</taxon>
        <taxon>Paenibacillus</taxon>
    </lineage>
</organism>
<feature type="domain" description="SLH" evidence="2">
    <location>
        <begin position="1122"/>
        <end position="1186"/>
    </location>
</feature>
<feature type="signal peptide" evidence="1">
    <location>
        <begin position="1"/>
        <end position="25"/>
    </location>
</feature>
<keyword evidence="1" id="KW-0732">Signal</keyword>
<proteinExistence type="predicted"/>
<dbReference type="EMBL" id="JBHILM010000015">
    <property type="protein sequence ID" value="MFB5682146.1"/>
    <property type="molecule type" value="Genomic_DNA"/>
</dbReference>
<gene>
    <name evidence="3" type="ORF">ACE3NQ_14575</name>
</gene>
<dbReference type="Pfam" id="PF00395">
    <property type="entry name" value="SLH"/>
    <property type="match status" value="3"/>
</dbReference>
<dbReference type="RefSeq" id="WP_375525972.1">
    <property type="nucleotide sequence ID" value="NZ_JBHILM010000015.1"/>
</dbReference>
<sequence>MLSMLLTVALLVTLVPTAWMGTAEAASGTYFIFPGENYDQNTSSRVVNTDRVTLTGSINGVIGNSITYSVFQLSKTANGYTVVNSSEGIATGIDVSGSSIKVTDIKLFSGLNRITFQSKQNSSQIQDSIYIEYRNGPMLYDLKAALGNKAAVELSETKPAVLMGDGSTSDKIIITGKAPNADKVVVLVDDNGKTNSWTYTTSSYNDYKFTASNIPVKPGKNLITIRVYNGDQMVETTREVTYYNGKATFYDTFLQQGTQAASADLSSSPDYSVTGAGNGIKMTGKVLIPVTGTVTNPAVTIDYQFSSGATGTGSVNASNVTVSPNNDYLVAEYSIDVPVTGNIYNQTRVQLEANTTIDPNSAPVKSDAKIFYFTLRNASEPYIYQVNYLSGYSAQTTPEQAFNLTGSATAGVSTNVSSLPAGFEIIVVNGTDSTTIQTPAGTTMKNVDSRYENKTINGATVRVKRFIVALEQLASEGSQTINFDLSPGTGSPVSVKLNLLYGPYVKFDTLYDGQNIPLDTSRATDDKKLEAVGYFAGQLFNIANPAKDIVYTDGATRTVYLYINNVLVNLEKNGSDNTKFKLASGDNAKAAKALTTGVNEIKFVYKSGTNAYEKTVKVNITQTNVPTIPVLDDKGVIPYSVVDKLGITPDYDEIAPKKADPSFVGSNGVYSTSNKAMNVIGTFDFVDLGGKNNVETELGLLSGKDNYILEIKSSNPKFDEINWTLNDKFFSDDNSKKEYNSNGKSYDNLIVYYHPDGQYFSFILRNQAIPQDGSNLVYNFTLYNNGKGGPSATYRLQITGQSTSFDVLRPLPEKRLVNQNFVEVVVDAGNADSVVVNKIQAEKASFDADFDGKYDGENDKTSVWKAIVTDLKPNKETKIDITATVGDEKLKQTIKVTYVPTNIPGAQYMSTMKNSLKIFDGAVQLKFAKGTSLIRRDYDQPQQFKNQVFSGHNLYFAIANSEDGVVDRHEFEIDMNQVDIDDLVSQGAQYFSSRNFPERFSKTSPVYWIDAGAADNIDTEEYDPVKYGADPYQLSDRSETANNLVKNFFWRNPENELVPSKRATLTLKYDDNVAQEAGKQVTAFHFDPDIRQWQNVGGIVDAKKHTIEVPFDRFGYYVVAKLGENYQDVISHPYARDHIEAIYAKGVMNPIDPLQRFGPDVNITRGEFTAMIVKGLQIPLNYSGTKHFDDVPDSLANVNTDNLWDFRYIETAARAGIVKGSQPRVFEPDNVITRQDAAVIIAKALNMKLETDRTKIQKGLTKYFKDTSNIDYYAQASILAIAKKGFINGSPLDPNDPKKGAMFNPKSLMLRGDAAIIMAKIMVDQKKLPKM</sequence>